<comment type="caution">
    <text evidence="1">The sequence shown here is derived from an EMBL/GenBank/DDBJ whole genome shotgun (WGS) entry which is preliminary data.</text>
</comment>
<evidence type="ECO:0000313" key="1">
    <source>
        <dbReference type="EMBL" id="NGO10554.1"/>
    </source>
</evidence>
<sequence>MATLTLAARRIGSAVVTGLGRMRVPFARDGRRQRQDELVMELCRQVALVAEELHRANLIQQHRLFVEQLDRAIDDPSLAAALSTLSGLSERRRRQMLFANREYGVLLLAHRVGTYSWDELLGQLRILCRNDVFAEYWASTVEHRRSLPGGSLEKQVGGVVDAILEELADDPDEWWVVGPEPEPEPSGE</sequence>
<proteinExistence type="predicted"/>
<dbReference type="AlphaFoldDB" id="A0A6G4V9R3"/>
<dbReference type="InterPro" id="IPR045728">
    <property type="entry name" value="DUF6082"/>
</dbReference>
<protein>
    <recommendedName>
        <fullName evidence="3">Secreted protein</fullName>
    </recommendedName>
</protein>
<evidence type="ECO:0008006" key="3">
    <source>
        <dbReference type="Google" id="ProtNLM"/>
    </source>
</evidence>
<dbReference type="Proteomes" id="UP000472335">
    <property type="component" value="Unassembled WGS sequence"/>
</dbReference>
<keyword evidence="2" id="KW-1185">Reference proteome</keyword>
<dbReference type="RefSeq" id="WP_165262640.1">
    <property type="nucleotide sequence ID" value="NZ_JAAKZY010000077.1"/>
</dbReference>
<reference evidence="1 2" key="1">
    <citation type="submission" date="2020-02" db="EMBL/GenBank/DDBJ databases">
        <title>Whole-genome analyses of novel actinobacteria.</title>
        <authorList>
            <person name="Sahin N."/>
            <person name="Gencbay T."/>
        </authorList>
    </citation>
    <scope>NUCLEOTIDE SEQUENCE [LARGE SCALE GENOMIC DNA]</scope>
    <source>
        <strain evidence="1 2">HC44</strain>
    </source>
</reference>
<name>A0A6G4V9R3_9ACTN</name>
<gene>
    <name evidence="1" type="ORF">G5C60_23905</name>
</gene>
<dbReference type="Pfam" id="PF19560">
    <property type="entry name" value="DUF6082"/>
    <property type="match status" value="1"/>
</dbReference>
<dbReference type="EMBL" id="JAAKZY010000077">
    <property type="protein sequence ID" value="NGO10554.1"/>
    <property type="molecule type" value="Genomic_DNA"/>
</dbReference>
<accession>A0A6G4V9R3</accession>
<organism evidence="1 2">
    <name type="scientific">Streptomyces scabichelini</name>
    <dbReference type="NCBI Taxonomy" id="2711217"/>
    <lineage>
        <taxon>Bacteria</taxon>
        <taxon>Bacillati</taxon>
        <taxon>Actinomycetota</taxon>
        <taxon>Actinomycetes</taxon>
        <taxon>Kitasatosporales</taxon>
        <taxon>Streptomycetaceae</taxon>
        <taxon>Streptomyces</taxon>
    </lineage>
</organism>
<evidence type="ECO:0000313" key="2">
    <source>
        <dbReference type="Proteomes" id="UP000472335"/>
    </source>
</evidence>